<proteinExistence type="predicted"/>
<dbReference type="Proteomes" id="UP000729357">
    <property type="component" value="Unassembled WGS sequence"/>
</dbReference>
<name>A0A9P8F3Y7_AURME</name>
<protein>
    <submittedName>
        <fullName evidence="1">Acetyl-CoA synthetase-like protein</fullName>
    </submittedName>
</protein>
<evidence type="ECO:0000313" key="1">
    <source>
        <dbReference type="EMBL" id="KAG9931390.1"/>
    </source>
</evidence>
<reference evidence="1" key="1">
    <citation type="journal article" date="2021" name="J Fungi (Basel)">
        <title>Virulence traits and population genomics of the black yeast Aureobasidium melanogenum.</title>
        <authorList>
            <person name="Cernosa A."/>
            <person name="Sun X."/>
            <person name="Gostincar C."/>
            <person name="Fang C."/>
            <person name="Gunde-Cimerman N."/>
            <person name="Song Z."/>
        </authorList>
    </citation>
    <scope>NUCLEOTIDE SEQUENCE</scope>
    <source>
        <strain evidence="1">EXF-9298</strain>
    </source>
</reference>
<accession>A0A9P8F3Y7</accession>
<keyword evidence="2" id="KW-1185">Reference proteome</keyword>
<evidence type="ECO:0000313" key="2">
    <source>
        <dbReference type="Proteomes" id="UP000729357"/>
    </source>
</evidence>
<dbReference type="InterPro" id="IPR042099">
    <property type="entry name" value="ANL_N_sf"/>
</dbReference>
<comment type="caution">
    <text evidence="1">The sequence shown here is derived from an EMBL/GenBank/DDBJ whole genome shotgun (WGS) entry which is preliminary data.</text>
</comment>
<dbReference type="EMBL" id="JAHFXS010006580">
    <property type="protein sequence ID" value="KAG9931390.1"/>
    <property type="molecule type" value="Genomic_DNA"/>
</dbReference>
<organism evidence="1 2">
    <name type="scientific">Aureobasidium melanogenum</name>
    <name type="common">Aureobasidium pullulans var. melanogenum</name>
    <dbReference type="NCBI Taxonomy" id="46634"/>
    <lineage>
        <taxon>Eukaryota</taxon>
        <taxon>Fungi</taxon>
        <taxon>Dikarya</taxon>
        <taxon>Ascomycota</taxon>
        <taxon>Pezizomycotina</taxon>
        <taxon>Dothideomycetes</taxon>
        <taxon>Dothideomycetidae</taxon>
        <taxon>Dothideales</taxon>
        <taxon>Saccotheciaceae</taxon>
        <taxon>Aureobasidium</taxon>
    </lineage>
</organism>
<dbReference type="SUPFAM" id="SSF56801">
    <property type="entry name" value="Acetyl-CoA synthetase-like"/>
    <property type="match status" value="1"/>
</dbReference>
<sequence length="150" mass="17231">MTSYNNLHFRVVPHIVDEIAKTAPDTKWVEVPRNNDNLEDGYKILTFGQLSQAVSRMARWIEKTIGTSTSRETITFMDRQNDIRYIFAIIASMKTGYKILLASTRNSEEGQRAILQRTNSKKFLHGQGMREEILALQDEKTPIEAFEVPP</sequence>
<dbReference type="Gene3D" id="3.40.50.12780">
    <property type="entry name" value="N-terminal domain of ligase-like"/>
    <property type="match status" value="1"/>
</dbReference>
<dbReference type="AlphaFoldDB" id="A0A9P8F3Y7"/>
<feature type="non-terminal residue" evidence="1">
    <location>
        <position position="150"/>
    </location>
</feature>
<gene>
    <name evidence="1" type="ORF">KCU98_g20544</name>
</gene>
<reference evidence="1" key="2">
    <citation type="submission" date="2021-08" db="EMBL/GenBank/DDBJ databases">
        <authorList>
            <person name="Gostincar C."/>
            <person name="Sun X."/>
            <person name="Song Z."/>
            <person name="Gunde-Cimerman N."/>
        </authorList>
    </citation>
    <scope>NUCLEOTIDE SEQUENCE</scope>
    <source>
        <strain evidence="1">EXF-9298</strain>
    </source>
</reference>